<gene>
    <name evidence="1" type="ORF">LCGC14_1417440</name>
</gene>
<feature type="non-terminal residue" evidence="1">
    <location>
        <position position="45"/>
    </location>
</feature>
<proteinExistence type="predicted"/>
<name>A0A0F9JS78_9ZZZZ</name>
<evidence type="ECO:0000313" key="1">
    <source>
        <dbReference type="EMBL" id="KKM72749.1"/>
    </source>
</evidence>
<organism evidence="1">
    <name type="scientific">marine sediment metagenome</name>
    <dbReference type="NCBI Taxonomy" id="412755"/>
    <lineage>
        <taxon>unclassified sequences</taxon>
        <taxon>metagenomes</taxon>
        <taxon>ecological metagenomes</taxon>
    </lineage>
</organism>
<reference evidence="1" key="1">
    <citation type="journal article" date="2015" name="Nature">
        <title>Complex archaea that bridge the gap between prokaryotes and eukaryotes.</title>
        <authorList>
            <person name="Spang A."/>
            <person name="Saw J.H."/>
            <person name="Jorgensen S.L."/>
            <person name="Zaremba-Niedzwiedzka K."/>
            <person name="Martijn J."/>
            <person name="Lind A.E."/>
            <person name="van Eijk R."/>
            <person name="Schleper C."/>
            <person name="Guy L."/>
            <person name="Ettema T.J."/>
        </authorList>
    </citation>
    <scope>NUCLEOTIDE SEQUENCE</scope>
</reference>
<comment type="caution">
    <text evidence="1">The sequence shown here is derived from an EMBL/GenBank/DDBJ whole genome shotgun (WGS) entry which is preliminary data.</text>
</comment>
<accession>A0A0F9JS78</accession>
<dbReference type="AlphaFoldDB" id="A0A0F9JS78"/>
<protein>
    <submittedName>
        <fullName evidence="1">Uncharacterized protein</fullName>
    </submittedName>
</protein>
<dbReference type="EMBL" id="LAZR01009411">
    <property type="protein sequence ID" value="KKM72749.1"/>
    <property type="molecule type" value="Genomic_DNA"/>
</dbReference>
<sequence>MKIQIGENGKYLDNIAYKDKWKNGLDSYLNFIYERCQINDLVEII</sequence>